<reference evidence="2" key="1">
    <citation type="submission" date="2022-11" db="UniProtKB">
        <authorList>
            <consortium name="EnsemblMetazoa"/>
        </authorList>
    </citation>
    <scope>IDENTIFICATION</scope>
</reference>
<dbReference type="AlphaFoldDB" id="A0A914B4P7"/>
<protein>
    <recommendedName>
        <fullName evidence="4">UBZ1-type domain-containing protein</fullName>
    </recommendedName>
</protein>
<evidence type="ECO:0000313" key="2">
    <source>
        <dbReference type="EnsemblMetazoa" id="XP_038070779.1"/>
    </source>
</evidence>
<evidence type="ECO:0008006" key="4">
    <source>
        <dbReference type="Google" id="ProtNLM"/>
    </source>
</evidence>
<feature type="compositionally biased region" description="Acidic residues" evidence="1">
    <location>
        <begin position="27"/>
        <end position="37"/>
    </location>
</feature>
<keyword evidence="3" id="KW-1185">Reference proteome</keyword>
<name>A0A914B4P7_PATMI</name>
<evidence type="ECO:0000256" key="1">
    <source>
        <dbReference type="SAM" id="MobiDB-lite"/>
    </source>
</evidence>
<accession>A0A914B4P7</accession>
<dbReference type="Proteomes" id="UP000887568">
    <property type="component" value="Unplaced"/>
</dbReference>
<feature type="region of interest" description="Disordered" evidence="1">
    <location>
        <begin position="11"/>
        <end position="37"/>
    </location>
</feature>
<dbReference type="RefSeq" id="XP_038070779.1">
    <property type="nucleotide sequence ID" value="XM_038214851.1"/>
</dbReference>
<dbReference type="GeneID" id="119739781"/>
<sequence length="343" mass="37999">MNLIKCHRSESGVNRKDKLEREKSQDEDMYGPEGTLGEEEFSPYNLKRLCMKLMKLQEFPAKYQSMMEHISTSLGSSSVDDTVSTSTCISAQSGLTTGGRSSCFVGIHNIKLPPTNLSKQALQGRDDSINQPVMYYEESPVTRNDIEVSHRQDGNNTYPLLTEGSLSFEQACGPPTHVDVIKINKESSVPDLYCGKSCSSVPSVNSTPDEVKCIDEKENECEEDIIGEHECVAVPQVLISKQLHPATHENTEIKNSQGSECTLLHKKSPYMPGSDSVHDQLVTAHSSLHFGAEGVPKVECPVCLQNFPTDTSEETVTTHVNLHFDEQLKNSHSFEILNNQSLH</sequence>
<feature type="compositionally biased region" description="Basic and acidic residues" evidence="1">
    <location>
        <begin position="11"/>
        <end position="26"/>
    </location>
</feature>
<dbReference type="EnsemblMetazoa" id="XM_038214851.1">
    <property type="protein sequence ID" value="XP_038070779.1"/>
    <property type="gene ID" value="LOC119739781"/>
</dbReference>
<evidence type="ECO:0000313" key="3">
    <source>
        <dbReference type="Proteomes" id="UP000887568"/>
    </source>
</evidence>
<proteinExistence type="predicted"/>
<organism evidence="2 3">
    <name type="scientific">Patiria miniata</name>
    <name type="common">Bat star</name>
    <name type="synonym">Asterina miniata</name>
    <dbReference type="NCBI Taxonomy" id="46514"/>
    <lineage>
        <taxon>Eukaryota</taxon>
        <taxon>Metazoa</taxon>
        <taxon>Echinodermata</taxon>
        <taxon>Eleutherozoa</taxon>
        <taxon>Asterozoa</taxon>
        <taxon>Asteroidea</taxon>
        <taxon>Valvatacea</taxon>
        <taxon>Valvatida</taxon>
        <taxon>Asterinidae</taxon>
        <taxon>Patiria</taxon>
    </lineage>
</organism>